<accession>A0ABU0QR44</accession>
<feature type="region of interest" description="Disordered" evidence="1">
    <location>
        <begin position="17"/>
        <end position="50"/>
    </location>
</feature>
<evidence type="ECO:0000256" key="1">
    <source>
        <dbReference type="SAM" id="MobiDB-lite"/>
    </source>
</evidence>
<dbReference type="Proteomes" id="UP001232755">
    <property type="component" value="Unassembled WGS sequence"/>
</dbReference>
<name>A0ABU0QR44_9ACTN</name>
<gene>
    <name evidence="2" type="ORF">QF034_003856</name>
</gene>
<comment type="caution">
    <text evidence="2">The sequence shown here is derived from an EMBL/GenBank/DDBJ whole genome shotgun (WGS) entry which is preliminary data.</text>
</comment>
<sequence>MLEDPYAVLRALLRAEAVRNAPKPPQSHPHPQTRPETRERQQAPKERERG</sequence>
<organism evidence="2 3">
    <name type="scientific">Streptomyces africanus</name>
    <dbReference type="NCBI Taxonomy" id="231024"/>
    <lineage>
        <taxon>Bacteria</taxon>
        <taxon>Bacillati</taxon>
        <taxon>Actinomycetota</taxon>
        <taxon>Actinomycetes</taxon>
        <taxon>Kitasatosporales</taxon>
        <taxon>Streptomycetaceae</taxon>
        <taxon>Streptomyces</taxon>
    </lineage>
</organism>
<proteinExistence type="predicted"/>
<keyword evidence="3" id="KW-1185">Reference proteome</keyword>
<dbReference type="RefSeq" id="WP_307176166.1">
    <property type="nucleotide sequence ID" value="NZ_JAUSYP010000001.1"/>
</dbReference>
<evidence type="ECO:0000313" key="2">
    <source>
        <dbReference type="EMBL" id="MDQ0749625.1"/>
    </source>
</evidence>
<reference evidence="2 3" key="1">
    <citation type="submission" date="2023-07" db="EMBL/GenBank/DDBJ databases">
        <title>Comparative genomics of wheat-associated soil bacteria to identify genetic determinants of phenazine resistance.</title>
        <authorList>
            <person name="Mouncey N."/>
        </authorList>
    </citation>
    <scope>NUCLEOTIDE SEQUENCE [LARGE SCALE GENOMIC DNA]</scope>
    <source>
        <strain evidence="2 3">B3I12</strain>
    </source>
</reference>
<feature type="compositionally biased region" description="Basic and acidic residues" evidence="1">
    <location>
        <begin position="33"/>
        <end position="50"/>
    </location>
</feature>
<protein>
    <submittedName>
        <fullName evidence="2">Uncharacterized protein</fullName>
    </submittedName>
</protein>
<evidence type="ECO:0000313" key="3">
    <source>
        <dbReference type="Proteomes" id="UP001232755"/>
    </source>
</evidence>
<dbReference type="EMBL" id="JAUSYP010000001">
    <property type="protein sequence ID" value="MDQ0749625.1"/>
    <property type="molecule type" value="Genomic_DNA"/>
</dbReference>